<evidence type="ECO:0000256" key="1">
    <source>
        <dbReference type="SAM" id="Coils"/>
    </source>
</evidence>
<accession>A0AAE3JH26</accession>
<reference evidence="2" key="3">
    <citation type="submission" date="2021-11" db="EMBL/GenBank/DDBJ databases">
        <authorList>
            <person name="Munson-Mcgee J."/>
            <person name="Field E."/>
            <person name="Bateson M."/>
            <person name="Rooney C."/>
            <person name="Stepanauskas R."/>
            <person name="Young M."/>
        </authorList>
    </citation>
    <scope>NUCLEOTIDE SEQUENCE</scope>
    <source>
        <strain evidence="2">SCGC AB-777_F03</strain>
    </source>
</reference>
<reference evidence="2" key="1">
    <citation type="journal article" date="2015" name="Appl. Environ. Microbiol.">
        <title>Nanoarchaeota, Their Sulfolobales Host, and Nanoarchaeota Virus Distribution across Yellowstone National Park Hot Springs.</title>
        <authorList>
            <person name="Munson-McGee J.H."/>
            <person name="Field E.K."/>
            <person name="Bateson M."/>
            <person name="Rooney C."/>
            <person name="Stepanauskas R."/>
            <person name="Young M.J."/>
        </authorList>
    </citation>
    <scope>NUCLEOTIDE SEQUENCE</scope>
    <source>
        <strain evidence="2">SCGC AB-777_F03</strain>
    </source>
</reference>
<gene>
    <name evidence="2" type="ORF">DDW03_001015</name>
</gene>
<evidence type="ECO:0000313" key="3">
    <source>
        <dbReference type="Proteomes" id="UP000245509"/>
    </source>
</evidence>
<comment type="caution">
    <text evidence="2">The sequence shown here is derived from an EMBL/GenBank/DDBJ whole genome shotgun (WGS) entry which is preliminary data.</text>
</comment>
<feature type="coiled-coil region" evidence="1">
    <location>
        <begin position="42"/>
        <end position="146"/>
    </location>
</feature>
<proteinExistence type="predicted"/>
<dbReference type="Proteomes" id="UP000245509">
    <property type="component" value="Unassembled WGS sequence"/>
</dbReference>
<dbReference type="EMBL" id="QEFP02000004">
    <property type="protein sequence ID" value="MCC5446982.1"/>
    <property type="molecule type" value="Genomic_DNA"/>
</dbReference>
<protein>
    <submittedName>
        <fullName evidence="2">Uncharacterized protein</fullName>
    </submittedName>
</protein>
<sequence length="146" mass="17350">MVHTMSLDDLYVGIKSEKDVLGVIKRVKRNIYLQLYDVLHDIKNHEIRIQRLDKLLENIKSIKDIIDELLNSLPETKGIEELYKEINSEELDKVEIKEKKRVRKKPKVEVMNEENKENNNQIRKELDDISAELEELKEELKKLIES</sequence>
<evidence type="ECO:0000313" key="2">
    <source>
        <dbReference type="EMBL" id="MCC5446982.1"/>
    </source>
</evidence>
<keyword evidence="1" id="KW-0175">Coiled coil</keyword>
<dbReference type="AlphaFoldDB" id="A0AAE3JH26"/>
<organism evidence="2 3">
    <name type="scientific">Nanobsidianus stetteri</name>
    <dbReference type="NCBI Taxonomy" id="1294122"/>
    <lineage>
        <taxon>Archaea</taxon>
        <taxon>Nanobdellota</taxon>
        <taxon>Candidatus Nanoarchaeia</taxon>
        <taxon>Nanoarchaeales</taxon>
        <taxon>Nanopusillaceae</taxon>
        <taxon>Candidatus Nanobsidianus</taxon>
    </lineage>
</organism>
<reference evidence="2" key="2">
    <citation type="submission" date="2017-05" db="EMBL/GenBank/DDBJ databases">
        <authorList>
            <person name="Munson-Mcgee J.H."/>
        </authorList>
    </citation>
    <scope>NUCLEOTIDE SEQUENCE</scope>
    <source>
        <strain evidence="2">SCGC AB-777_F03</strain>
    </source>
</reference>
<name>A0AAE3JH26_NANST</name>